<evidence type="ECO:0000313" key="3">
    <source>
        <dbReference type="EMBL" id="KAF2220281.1"/>
    </source>
</evidence>
<feature type="transmembrane region" description="Helical" evidence="2">
    <location>
        <begin position="732"/>
        <end position="759"/>
    </location>
</feature>
<evidence type="ECO:0000256" key="1">
    <source>
        <dbReference type="SAM" id="MobiDB-lite"/>
    </source>
</evidence>
<dbReference type="PANTHER" id="PTHR37544">
    <property type="entry name" value="SPRAY-RELATED"/>
    <property type="match status" value="1"/>
</dbReference>
<evidence type="ECO:0000256" key="2">
    <source>
        <dbReference type="SAM" id="Phobius"/>
    </source>
</evidence>
<proteinExistence type="predicted"/>
<keyword evidence="4" id="KW-1185">Reference proteome</keyword>
<dbReference type="OrthoDB" id="3057599at2759"/>
<dbReference type="Proteomes" id="UP000799538">
    <property type="component" value="Unassembled WGS sequence"/>
</dbReference>
<name>A0A6A6G3G8_9PEZI</name>
<feature type="region of interest" description="Disordered" evidence="1">
    <location>
        <begin position="231"/>
        <end position="250"/>
    </location>
</feature>
<feature type="transmembrane region" description="Helical" evidence="2">
    <location>
        <begin position="656"/>
        <end position="680"/>
    </location>
</feature>
<protein>
    <recommendedName>
        <fullName evidence="5">Phosphoribosylaminoimidazole-succinocarboxamide synthase</fullName>
    </recommendedName>
</protein>
<evidence type="ECO:0000313" key="4">
    <source>
        <dbReference type="Proteomes" id="UP000799538"/>
    </source>
</evidence>
<dbReference type="Pfam" id="PF11915">
    <property type="entry name" value="DUF3433"/>
    <property type="match status" value="2"/>
</dbReference>
<feature type="compositionally biased region" description="Polar residues" evidence="1">
    <location>
        <begin position="269"/>
        <end position="283"/>
    </location>
</feature>
<feature type="compositionally biased region" description="Low complexity" evidence="1">
    <location>
        <begin position="233"/>
        <end position="247"/>
    </location>
</feature>
<feature type="transmembrane region" description="Helical" evidence="2">
    <location>
        <begin position="312"/>
        <end position="334"/>
    </location>
</feature>
<sequence length="975" mass="106159">MPPPSPVPFLGQTNVSQPQLQHASDTQSVTASEDYYSLTSSSAYSDESQTALPPPIRRYQTPPSRYRTPMASGERLPQGAQELDQTRVPMRGAGRRRQSDADRASYPSPLQSNPRQGAIGRKPVPSTVYEGNSPETIRGPIPNLAMSSAAKDDPPTPGIDDTPYIHFALDQLTRDEEVRGSRMYRGQQPGVPAAYRPDSQNTARPSYVSMSPDFDNRPGSRMGAVSPIDYTYGAASPRGGRSGAVSPLQPDDMLDRQQEQQEVPPRNPARNNSHQGQSSQRPSTPEVFLNFEGPSGVPYMSLDALPTILRPIALITFILVLSLFLAALIFAAVWSVINERLWEYTSFGDARYFIFQYLPTILAVLILLWLFEIQTALSRIAPFIALSSSSERMRSHATLLPLYPSTFAFPNLVHFSAGLPSIGTFHLASWLSLFTIPLLATAFNVYQVNDVFSWLATQGVIWVVIALYIFLLISTIWILLFLWRRSTGLKWDPTTLADLLVVLEKSNVLDAYASYFSSNSDYDFREDVAARGDRLGYWRTNTRPNAAIHTLGAPGQPTRQYAVQDGQLVEQPSHRLSNQTDLDCQRFSAQTAKSLIPRAGSASGSHLPTILRPIVVLGLAATLIILLVAFLVVSYLPATAIQSGFAPALPIPVNNAGFSAANFLYSFIPSLIGLLLFLLVQHQDLTIRRLQPIANLSNPNGSIAEHSLLLSYTSDPPFLVTLRALINGDFRVALLSLITLTSLALPALAGGVFWAQFFVSDQSTLIYGDMPAFYALTAFFVLACLSPLALPLTRKQAARYAVPAPVSSRPNGKVNRFTTLVDIIALVHQSRLLTDAAFRAPASRTQLVTRLLAGQGYERISAMREVDASDNRLAVAPEQRSAKGAGASKVSLADSIRGFGEARAVGEGGSAGAVSGEKQAGTMVGASGGEGRFKLGCYRGRDGREYVGIDRAERVVDHEGKGDRVGKREGMGEKV</sequence>
<evidence type="ECO:0008006" key="5">
    <source>
        <dbReference type="Google" id="ProtNLM"/>
    </source>
</evidence>
<feature type="transmembrane region" description="Helical" evidence="2">
    <location>
        <begin position="427"/>
        <end position="448"/>
    </location>
</feature>
<feature type="region of interest" description="Disordered" evidence="1">
    <location>
        <begin position="255"/>
        <end position="287"/>
    </location>
</feature>
<dbReference type="AlphaFoldDB" id="A0A6A6G3G8"/>
<dbReference type="InterPro" id="IPR021840">
    <property type="entry name" value="DUF3433"/>
</dbReference>
<feature type="region of interest" description="Disordered" evidence="1">
    <location>
        <begin position="184"/>
        <end position="222"/>
    </location>
</feature>
<feature type="region of interest" description="Disordered" evidence="1">
    <location>
        <begin position="1"/>
        <end position="160"/>
    </location>
</feature>
<dbReference type="PANTHER" id="PTHR37544:SF1">
    <property type="entry name" value="PHOSPHORIBOSYLAMINOIMIDAZOLE-SUCCINOCARBOXAMIDE SYNTHASE"/>
    <property type="match status" value="1"/>
</dbReference>
<reference evidence="4" key="1">
    <citation type="journal article" date="2020" name="Stud. Mycol.">
        <title>101 Dothideomycetes genomes: A test case for predicting lifestyles and emergence of pathogens.</title>
        <authorList>
            <person name="Haridas S."/>
            <person name="Albert R."/>
            <person name="Binder M."/>
            <person name="Bloem J."/>
            <person name="LaButti K."/>
            <person name="Salamov A."/>
            <person name="Andreopoulos B."/>
            <person name="Baker S."/>
            <person name="Barry K."/>
            <person name="Bills G."/>
            <person name="Bluhm B."/>
            <person name="Cannon C."/>
            <person name="Castanera R."/>
            <person name="Culley D."/>
            <person name="Daum C."/>
            <person name="Ezra D."/>
            <person name="Gonzalez J."/>
            <person name="Henrissat B."/>
            <person name="Kuo A."/>
            <person name="Liang C."/>
            <person name="Lipzen A."/>
            <person name="Lutzoni F."/>
            <person name="Magnuson J."/>
            <person name="Mondo S."/>
            <person name="Nolan M."/>
            <person name="Ohm R."/>
            <person name="Pangilinan J."/>
            <person name="Park H.-J."/>
            <person name="Ramirez L."/>
            <person name="Alfaro M."/>
            <person name="Sun H."/>
            <person name="Tritt A."/>
            <person name="Yoshinaga Y."/>
            <person name="Zwiers L.-H."/>
            <person name="Turgeon B."/>
            <person name="Goodwin S."/>
            <person name="Spatafora J."/>
            <person name="Crous P."/>
            <person name="Grigoriev I."/>
        </authorList>
    </citation>
    <scope>NUCLEOTIDE SEQUENCE [LARGE SCALE GENOMIC DNA]</scope>
    <source>
        <strain evidence="4">CECT 20119</strain>
    </source>
</reference>
<feature type="compositionally biased region" description="Polar residues" evidence="1">
    <location>
        <begin position="11"/>
        <end position="51"/>
    </location>
</feature>
<feature type="transmembrane region" description="Helical" evidence="2">
    <location>
        <begin position="460"/>
        <end position="483"/>
    </location>
</feature>
<feature type="transmembrane region" description="Helical" evidence="2">
    <location>
        <begin position="614"/>
        <end position="636"/>
    </location>
</feature>
<organism evidence="3 4">
    <name type="scientific">Elsinoe ampelina</name>
    <dbReference type="NCBI Taxonomy" id="302913"/>
    <lineage>
        <taxon>Eukaryota</taxon>
        <taxon>Fungi</taxon>
        <taxon>Dikarya</taxon>
        <taxon>Ascomycota</taxon>
        <taxon>Pezizomycotina</taxon>
        <taxon>Dothideomycetes</taxon>
        <taxon>Dothideomycetidae</taxon>
        <taxon>Myriangiales</taxon>
        <taxon>Elsinoaceae</taxon>
        <taxon>Elsinoe</taxon>
    </lineage>
</organism>
<keyword evidence="2" id="KW-0812">Transmembrane</keyword>
<accession>A0A6A6G3G8</accession>
<keyword evidence="2" id="KW-0472">Membrane</keyword>
<keyword evidence="2" id="KW-1133">Transmembrane helix</keyword>
<feature type="transmembrane region" description="Helical" evidence="2">
    <location>
        <begin position="354"/>
        <end position="371"/>
    </location>
</feature>
<feature type="transmembrane region" description="Helical" evidence="2">
    <location>
        <begin position="771"/>
        <end position="790"/>
    </location>
</feature>
<dbReference type="EMBL" id="ML992513">
    <property type="protein sequence ID" value="KAF2220281.1"/>
    <property type="molecule type" value="Genomic_DNA"/>
</dbReference>
<gene>
    <name evidence="3" type="ORF">BDZ85DRAFT_321710</name>
</gene>